<dbReference type="AlphaFoldDB" id="A0AAV0E2L8"/>
<name>A0AAV0E2L8_9ASTE</name>
<dbReference type="EMBL" id="CAMAPF010000208">
    <property type="protein sequence ID" value="CAH9113548.1"/>
    <property type="molecule type" value="Genomic_DNA"/>
</dbReference>
<keyword evidence="1" id="KW-0812">Transmembrane</keyword>
<evidence type="ECO:0000313" key="2">
    <source>
        <dbReference type="EMBL" id="CAH9113548.1"/>
    </source>
</evidence>
<evidence type="ECO:0000313" key="3">
    <source>
        <dbReference type="Proteomes" id="UP001152523"/>
    </source>
</evidence>
<organism evidence="2 3">
    <name type="scientific">Cuscuta epithymum</name>
    <dbReference type="NCBI Taxonomy" id="186058"/>
    <lineage>
        <taxon>Eukaryota</taxon>
        <taxon>Viridiplantae</taxon>
        <taxon>Streptophyta</taxon>
        <taxon>Embryophyta</taxon>
        <taxon>Tracheophyta</taxon>
        <taxon>Spermatophyta</taxon>
        <taxon>Magnoliopsida</taxon>
        <taxon>eudicotyledons</taxon>
        <taxon>Gunneridae</taxon>
        <taxon>Pentapetalae</taxon>
        <taxon>asterids</taxon>
        <taxon>lamiids</taxon>
        <taxon>Solanales</taxon>
        <taxon>Convolvulaceae</taxon>
        <taxon>Cuscuteae</taxon>
        <taxon>Cuscuta</taxon>
        <taxon>Cuscuta subgen. Cuscuta</taxon>
    </lineage>
</organism>
<accession>A0AAV0E2L8</accession>
<feature type="transmembrane region" description="Helical" evidence="1">
    <location>
        <begin position="37"/>
        <end position="58"/>
    </location>
</feature>
<evidence type="ECO:0000256" key="1">
    <source>
        <dbReference type="SAM" id="Phobius"/>
    </source>
</evidence>
<dbReference type="Proteomes" id="UP001152523">
    <property type="component" value="Unassembled WGS sequence"/>
</dbReference>
<keyword evidence="1" id="KW-1133">Transmembrane helix</keyword>
<protein>
    <submittedName>
        <fullName evidence="2">Uncharacterized protein</fullName>
    </submittedName>
</protein>
<keyword evidence="1" id="KW-0472">Membrane</keyword>
<keyword evidence="3" id="KW-1185">Reference proteome</keyword>
<comment type="caution">
    <text evidence="2">The sequence shown here is derived from an EMBL/GenBank/DDBJ whole genome shotgun (WGS) entry which is preliminary data.</text>
</comment>
<reference evidence="2" key="1">
    <citation type="submission" date="2022-07" db="EMBL/GenBank/DDBJ databases">
        <authorList>
            <person name="Macas J."/>
            <person name="Novak P."/>
            <person name="Neumann P."/>
        </authorList>
    </citation>
    <scope>NUCLEOTIDE SEQUENCE</scope>
</reference>
<sequence>MMWSDEVAHSSPTPSFFILPFSQLLFLDPPLTVLPTFFTLLALATASPIFALASMLLAQDLAPDSSISFDFFDLISRTREIAPLAALFSSSSLAAQQRKRWRLLGFLCFVGRCCEKKNKGTTN</sequence>
<proteinExistence type="predicted"/>
<gene>
    <name evidence="2" type="ORF">CEPIT_LOCUS20361</name>
</gene>